<evidence type="ECO:0000256" key="6">
    <source>
        <dbReference type="ARBA" id="ARBA00023315"/>
    </source>
</evidence>
<evidence type="ECO:0000256" key="3">
    <source>
        <dbReference type="ARBA" id="ARBA00022692"/>
    </source>
</evidence>
<evidence type="ECO:0000256" key="1">
    <source>
        <dbReference type="ARBA" id="ARBA00004141"/>
    </source>
</evidence>
<feature type="domain" description="Palmitoyltransferase DHHC" evidence="9">
    <location>
        <begin position="49"/>
        <end position="186"/>
    </location>
</feature>
<evidence type="ECO:0000256" key="2">
    <source>
        <dbReference type="ARBA" id="ARBA00022679"/>
    </source>
</evidence>
<reference evidence="10" key="1">
    <citation type="submission" date="2021-01" db="EMBL/GenBank/DDBJ databases">
        <authorList>
            <person name="Corre E."/>
            <person name="Pelletier E."/>
            <person name="Niang G."/>
            <person name="Scheremetjew M."/>
            <person name="Finn R."/>
            <person name="Kale V."/>
            <person name="Holt S."/>
            <person name="Cochrane G."/>
            <person name="Meng A."/>
            <person name="Brown T."/>
            <person name="Cohen L."/>
        </authorList>
    </citation>
    <scope>NUCLEOTIDE SEQUENCE</scope>
    <source>
        <strain evidence="10">CCMP 769</strain>
    </source>
</reference>
<dbReference type="EMBL" id="HBHW01029584">
    <property type="protein sequence ID" value="CAE0054910.1"/>
    <property type="molecule type" value="Transcribed_RNA"/>
</dbReference>
<protein>
    <recommendedName>
        <fullName evidence="7">Palmitoyltransferase</fullName>
        <ecNumber evidence="7">2.3.1.225</ecNumber>
    </recommendedName>
</protein>
<sequence length="297" mass="33094">MAISAWILSALTDPGIIPRNEAPPEDLPEVIPSGHVAVKDVVINDVDVQLSYCRTCKIWRPPRSSHCRVCDNCVEIFDHHCQWLGNCVGSRNYGAFFLFVLHTQLLSLFTLAGSIAYLVLFTNQTAEERDVSGSQAFSIILSESPAAVGLVSAIICFLVILMFGPLLAVHTRLLLTNKTTKEHLTKKIWADGKPYDDEQGWKHCKTVLCSERRESTMWKSYQPTEVDPEAEDTLLELGTDEKAPAKDEEDVEITVEDEKDVEITVDDENNVEDAVDSTEPFEHHSADLSTTLQPTPP</sequence>
<dbReference type="GO" id="GO:0016020">
    <property type="term" value="C:membrane"/>
    <property type="evidence" value="ECO:0007669"/>
    <property type="project" value="UniProtKB-SubCell"/>
</dbReference>
<dbReference type="InterPro" id="IPR001594">
    <property type="entry name" value="Palmitoyltrfase_DHHC"/>
</dbReference>
<dbReference type="PROSITE" id="PS50216">
    <property type="entry name" value="DHHC"/>
    <property type="match status" value="1"/>
</dbReference>
<gene>
    <name evidence="10" type="ORF">RMAR00112_LOCUS22939</name>
</gene>
<dbReference type="GO" id="GO:0005783">
    <property type="term" value="C:endoplasmic reticulum"/>
    <property type="evidence" value="ECO:0007669"/>
    <property type="project" value="TreeGrafter"/>
</dbReference>
<comment type="domain">
    <text evidence="7">The DHHC domain is required for palmitoyltransferase activity.</text>
</comment>
<keyword evidence="2 7" id="KW-0808">Transferase</keyword>
<evidence type="ECO:0000313" key="10">
    <source>
        <dbReference type="EMBL" id="CAE0054910.1"/>
    </source>
</evidence>
<dbReference type="InterPro" id="IPR039859">
    <property type="entry name" value="PFA4/ZDH16/20/ERF2-like"/>
</dbReference>
<comment type="similarity">
    <text evidence="7">Belongs to the DHHC palmitoyltransferase family.</text>
</comment>
<proteinExistence type="inferred from homology"/>
<dbReference type="GO" id="GO:0005794">
    <property type="term" value="C:Golgi apparatus"/>
    <property type="evidence" value="ECO:0007669"/>
    <property type="project" value="TreeGrafter"/>
</dbReference>
<feature type="compositionally biased region" description="Acidic residues" evidence="8">
    <location>
        <begin position="247"/>
        <end position="276"/>
    </location>
</feature>
<accession>A0A7S2ZZU6</accession>
<evidence type="ECO:0000259" key="9">
    <source>
        <dbReference type="Pfam" id="PF01529"/>
    </source>
</evidence>
<comment type="subcellular location">
    <subcellularLocation>
        <location evidence="1">Membrane</location>
        <topology evidence="1">Multi-pass membrane protein</topology>
    </subcellularLocation>
</comment>
<feature type="region of interest" description="Disordered" evidence="8">
    <location>
        <begin position="239"/>
        <end position="297"/>
    </location>
</feature>
<name>A0A7S2ZZU6_9RHOD</name>
<feature type="transmembrane region" description="Helical" evidence="7">
    <location>
        <begin position="96"/>
        <end position="120"/>
    </location>
</feature>
<keyword evidence="3 7" id="KW-0812">Transmembrane</keyword>
<dbReference type="GO" id="GO:0006612">
    <property type="term" value="P:protein targeting to membrane"/>
    <property type="evidence" value="ECO:0007669"/>
    <property type="project" value="TreeGrafter"/>
</dbReference>
<dbReference type="EC" id="2.3.1.225" evidence="7"/>
<keyword evidence="5 7" id="KW-0472">Membrane</keyword>
<dbReference type="AlphaFoldDB" id="A0A7S2ZZU6"/>
<comment type="catalytic activity">
    <reaction evidence="7">
        <text>L-cysteinyl-[protein] + hexadecanoyl-CoA = S-hexadecanoyl-L-cysteinyl-[protein] + CoA</text>
        <dbReference type="Rhea" id="RHEA:36683"/>
        <dbReference type="Rhea" id="RHEA-COMP:10131"/>
        <dbReference type="Rhea" id="RHEA-COMP:11032"/>
        <dbReference type="ChEBI" id="CHEBI:29950"/>
        <dbReference type="ChEBI" id="CHEBI:57287"/>
        <dbReference type="ChEBI" id="CHEBI:57379"/>
        <dbReference type="ChEBI" id="CHEBI:74151"/>
        <dbReference type="EC" id="2.3.1.225"/>
    </reaction>
</comment>
<keyword evidence="6 7" id="KW-0012">Acyltransferase</keyword>
<evidence type="ECO:0000256" key="4">
    <source>
        <dbReference type="ARBA" id="ARBA00022989"/>
    </source>
</evidence>
<keyword evidence="4 7" id="KW-1133">Transmembrane helix</keyword>
<organism evidence="10">
    <name type="scientific">Rhodosorus marinus</name>
    <dbReference type="NCBI Taxonomy" id="101924"/>
    <lineage>
        <taxon>Eukaryota</taxon>
        <taxon>Rhodophyta</taxon>
        <taxon>Stylonematophyceae</taxon>
        <taxon>Stylonematales</taxon>
        <taxon>Stylonemataceae</taxon>
        <taxon>Rhodosorus</taxon>
    </lineage>
</organism>
<dbReference type="Pfam" id="PF01529">
    <property type="entry name" value="DHHC"/>
    <property type="match status" value="1"/>
</dbReference>
<evidence type="ECO:0000256" key="7">
    <source>
        <dbReference type="RuleBase" id="RU079119"/>
    </source>
</evidence>
<feature type="transmembrane region" description="Helical" evidence="7">
    <location>
        <begin position="146"/>
        <end position="169"/>
    </location>
</feature>
<dbReference type="PANTHER" id="PTHR22883">
    <property type="entry name" value="ZINC FINGER DHHC DOMAIN CONTAINING PROTEIN"/>
    <property type="match status" value="1"/>
</dbReference>
<feature type="compositionally biased region" description="Polar residues" evidence="8">
    <location>
        <begin position="287"/>
        <end position="297"/>
    </location>
</feature>
<evidence type="ECO:0000256" key="8">
    <source>
        <dbReference type="SAM" id="MobiDB-lite"/>
    </source>
</evidence>
<evidence type="ECO:0000256" key="5">
    <source>
        <dbReference type="ARBA" id="ARBA00023136"/>
    </source>
</evidence>
<dbReference type="GO" id="GO:0019706">
    <property type="term" value="F:protein-cysteine S-palmitoyltransferase activity"/>
    <property type="evidence" value="ECO:0007669"/>
    <property type="project" value="UniProtKB-EC"/>
</dbReference>